<evidence type="ECO:0000256" key="2">
    <source>
        <dbReference type="ARBA" id="ARBA00022448"/>
    </source>
</evidence>
<evidence type="ECO:0000256" key="8">
    <source>
        <dbReference type="ARBA" id="ARBA00023170"/>
    </source>
</evidence>
<dbReference type="GO" id="GO:0044718">
    <property type="term" value="P:siderophore transmembrane transport"/>
    <property type="evidence" value="ECO:0007669"/>
    <property type="project" value="TreeGrafter"/>
</dbReference>
<evidence type="ECO:0000256" key="1">
    <source>
        <dbReference type="ARBA" id="ARBA00004571"/>
    </source>
</evidence>
<dbReference type="PROSITE" id="PS52016">
    <property type="entry name" value="TONB_DEPENDENT_REC_3"/>
    <property type="match status" value="1"/>
</dbReference>
<dbReference type="InterPro" id="IPR012910">
    <property type="entry name" value="Plug_dom"/>
</dbReference>
<feature type="chain" id="PRO_5037045827" evidence="12">
    <location>
        <begin position="28"/>
        <end position="1068"/>
    </location>
</feature>
<dbReference type="AlphaFoldDB" id="A0A939G6X5"/>
<dbReference type="SUPFAM" id="SSF49464">
    <property type="entry name" value="Carboxypeptidase regulatory domain-like"/>
    <property type="match status" value="1"/>
</dbReference>
<sequence>MMNTYLTRWKIAPALFLFFLLSLASMAQDIRISGRVLDAESNNGLPGVNVLLKGTTKGVTTDADGGYNISVPGRESVLVFSFVGFVRQEVKVGNRNSVSVSLTADATSLQEVVVTGYAAQQRKDITGAVAVVDVKEMKKIPAGNIADQLQGRIAGVQVSSSGDPGSAAFIRVRGIGSFNQNEPLYVIDGVPVQNESNLNFLNPNDIESIQVLKDAASASIYGSRAANGVIVVTTKKGKAGVSKISLDIWSGVATPAKYPVLATPDELLKINQGLSAGAGIPFTSNFYINNGGTWTLPDFFTRTGGFKAGDPAVDPAKYYLNSDPTADAGQNYLIAKANKAGTDWFRELFKTAPSTNVQLSASGGSERGRFYTSFNYFDNNGILIQNFFKRYQARINSEYSVKKHVRVGENFSLAYQTSQGSVGNPSEGSVILNTYRMPGIVPVYDINGYYAGPAGLPSNAGNPIAQQDRSAANPGYSYRLTGNAYIEIDFLKHFTLKSSFGVDLNTGSGRSYGFRNFEATEINASNSLNRNTFTNRNWVFFNTLSYNQDFGLHHVSALLGTESKRNDYEGFNAAGNGLTFGDDPNYRILTNTNSKTWNLGDYRGQVTFYSPFFAQVNYNYNDKYLFSGTIRRDGVSRFINNPYGTFPSASVGWRVSKEDFFKDITMVNDLKLRASYGIVGNNEIGDDYPGFANFGQSIGGTGYSIQGSPSAITPGFAQNSVANKDLRWETTKMLNIGIDARLFNALDLTVEYYRRKTSDILYKVPLPSTAGNIGQVPLNIGDMENNGVDIQLGYRGKALANELNYGVTVSAGTYVNTVTKIDANSNSFITGAGSRIGDITRTLVGYPISQYWGYINDGVIKAEAQLPKTPGDAKVGRLLFRDLNGDGVIDDKDQTVIGSPIPKLNYGINLTANYKGFDFTLYMQGVYGNQLFNYTRYFTDFPAFQANYSKNMLYQAGITYPVLDRNDTYSSQRSSFYVEPGSYFRAKNLTIGYTLPAATTSRFGVDRLRLYVQTSNLFTITNYSGLDPDVTIQNIQEGYNSKRDLSMGVDFGRYPISRSVYFGANIEF</sequence>
<keyword evidence="8 15" id="KW-0675">Receptor</keyword>
<keyword evidence="5 12" id="KW-0732">Signal</keyword>
<comment type="similarity">
    <text evidence="10 11">Belongs to the TonB-dependent receptor family.</text>
</comment>
<dbReference type="InterPro" id="IPR036942">
    <property type="entry name" value="Beta-barrel_TonB_sf"/>
</dbReference>
<evidence type="ECO:0000259" key="14">
    <source>
        <dbReference type="Pfam" id="PF07715"/>
    </source>
</evidence>
<dbReference type="PANTHER" id="PTHR30069:SF29">
    <property type="entry name" value="HEMOGLOBIN AND HEMOGLOBIN-HAPTOGLOBIN-BINDING PROTEIN 1-RELATED"/>
    <property type="match status" value="1"/>
</dbReference>
<feature type="domain" description="TonB-dependent receptor plug" evidence="14">
    <location>
        <begin position="123"/>
        <end position="229"/>
    </location>
</feature>
<comment type="subcellular location">
    <subcellularLocation>
        <location evidence="1 10">Cell outer membrane</location>
        <topology evidence="1 10">Multi-pass membrane protein</topology>
    </subcellularLocation>
</comment>
<organism evidence="15 16">
    <name type="scientific">Fibrella aquatilis</name>
    <dbReference type="NCBI Taxonomy" id="2817059"/>
    <lineage>
        <taxon>Bacteria</taxon>
        <taxon>Pseudomonadati</taxon>
        <taxon>Bacteroidota</taxon>
        <taxon>Cytophagia</taxon>
        <taxon>Cytophagales</taxon>
        <taxon>Spirosomataceae</taxon>
        <taxon>Fibrella</taxon>
    </lineage>
</organism>
<reference evidence="15 16" key="1">
    <citation type="submission" date="2021-03" db="EMBL/GenBank/DDBJ databases">
        <title>Fibrella sp. HMF5036 genome sequencing and assembly.</title>
        <authorList>
            <person name="Kang H."/>
            <person name="Kim H."/>
            <person name="Bae S."/>
            <person name="Joh K."/>
        </authorList>
    </citation>
    <scope>NUCLEOTIDE SEQUENCE [LARGE SCALE GENOMIC DNA]</scope>
    <source>
        <strain evidence="15 16">HMF5036</strain>
    </source>
</reference>
<keyword evidence="6 11" id="KW-0798">TonB box</keyword>
<evidence type="ECO:0000256" key="3">
    <source>
        <dbReference type="ARBA" id="ARBA00022452"/>
    </source>
</evidence>
<dbReference type="Proteomes" id="UP000664795">
    <property type="component" value="Unassembled WGS sequence"/>
</dbReference>
<evidence type="ECO:0000256" key="4">
    <source>
        <dbReference type="ARBA" id="ARBA00022692"/>
    </source>
</evidence>
<evidence type="ECO:0000313" key="15">
    <source>
        <dbReference type="EMBL" id="MBO0932150.1"/>
    </source>
</evidence>
<dbReference type="PANTHER" id="PTHR30069">
    <property type="entry name" value="TONB-DEPENDENT OUTER MEMBRANE RECEPTOR"/>
    <property type="match status" value="1"/>
</dbReference>
<dbReference type="Pfam" id="PF00593">
    <property type="entry name" value="TonB_dep_Rec_b-barrel"/>
    <property type="match status" value="1"/>
</dbReference>
<evidence type="ECO:0000256" key="12">
    <source>
        <dbReference type="SAM" id="SignalP"/>
    </source>
</evidence>
<dbReference type="InterPro" id="IPR023997">
    <property type="entry name" value="TonB-dep_OMP_SusC/RagA_CS"/>
</dbReference>
<proteinExistence type="inferred from homology"/>
<keyword evidence="16" id="KW-1185">Reference proteome</keyword>
<dbReference type="InterPro" id="IPR000531">
    <property type="entry name" value="Beta-barrel_TonB"/>
</dbReference>
<gene>
    <name evidence="15" type="ORF">J2I48_14150</name>
</gene>
<dbReference type="EMBL" id="JAFMYU010000010">
    <property type="protein sequence ID" value="MBO0932150.1"/>
    <property type="molecule type" value="Genomic_DNA"/>
</dbReference>
<dbReference type="InterPro" id="IPR037066">
    <property type="entry name" value="Plug_dom_sf"/>
</dbReference>
<dbReference type="InterPro" id="IPR039426">
    <property type="entry name" value="TonB-dep_rcpt-like"/>
</dbReference>
<dbReference type="GO" id="GO:0009279">
    <property type="term" value="C:cell outer membrane"/>
    <property type="evidence" value="ECO:0007669"/>
    <property type="project" value="UniProtKB-SubCell"/>
</dbReference>
<dbReference type="SUPFAM" id="SSF56935">
    <property type="entry name" value="Porins"/>
    <property type="match status" value="1"/>
</dbReference>
<keyword evidence="9 10" id="KW-0998">Cell outer membrane</keyword>
<feature type="domain" description="TonB-dependent receptor-like beta-barrel" evidence="13">
    <location>
        <begin position="454"/>
        <end position="1012"/>
    </location>
</feature>
<feature type="signal peptide" evidence="12">
    <location>
        <begin position="1"/>
        <end position="27"/>
    </location>
</feature>
<evidence type="ECO:0000256" key="10">
    <source>
        <dbReference type="PROSITE-ProRule" id="PRU01360"/>
    </source>
</evidence>
<dbReference type="InterPro" id="IPR008969">
    <property type="entry name" value="CarboxyPept-like_regulatory"/>
</dbReference>
<dbReference type="Pfam" id="PF07715">
    <property type="entry name" value="Plug"/>
    <property type="match status" value="1"/>
</dbReference>
<accession>A0A939G6X5</accession>
<dbReference type="InterPro" id="IPR023996">
    <property type="entry name" value="TonB-dep_OMP_SusC/RagA"/>
</dbReference>
<dbReference type="Gene3D" id="2.40.170.20">
    <property type="entry name" value="TonB-dependent receptor, beta-barrel domain"/>
    <property type="match status" value="1"/>
</dbReference>
<dbReference type="GO" id="GO:0015344">
    <property type="term" value="F:siderophore uptake transmembrane transporter activity"/>
    <property type="evidence" value="ECO:0007669"/>
    <property type="project" value="TreeGrafter"/>
</dbReference>
<keyword evidence="4 10" id="KW-0812">Transmembrane</keyword>
<evidence type="ECO:0000259" key="13">
    <source>
        <dbReference type="Pfam" id="PF00593"/>
    </source>
</evidence>
<evidence type="ECO:0000256" key="6">
    <source>
        <dbReference type="ARBA" id="ARBA00023077"/>
    </source>
</evidence>
<evidence type="ECO:0000256" key="7">
    <source>
        <dbReference type="ARBA" id="ARBA00023136"/>
    </source>
</evidence>
<evidence type="ECO:0000256" key="5">
    <source>
        <dbReference type="ARBA" id="ARBA00022729"/>
    </source>
</evidence>
<evidence type="ECO:0000256" key="9">
    <source>
        <dbReference type="ARBA" id="ARBA00023237"/>
    </source>
</evidence>
<dbReference type="Pfam" id="PF13715">
    <property type="entry name" value="CarbopepD_reg_2"/>
    <property type="match status" value="1"/>
</dbReference>
<dbReference type="RefSeq" id="WP_207336119.1">
    <property type="nucleotide sequence ID" value="NZ_JAFMYU010000010.1"/>
</dbReference>
<evidence type="ECO:0000313" key="16">
    <source>
        <dbReference type="Proteomes" id="UP000664795"/>
    </source>
</evidence>
<keyword evidence="2 10" id="KW-0813">Transport</keyword>
<dbReference type="Gene3D" id="2.170.130.10">
    <property type="entry name" value="TonB-dependent receptor, plug domain"/>
    <property type="match status" value="1"/>
</dbReference>
<comment type="caution">
    <text evidence="15">The sequence shown here is derived from an EMBL/GenBank/DDBJ whole genome shotgun (WGS) entry which is preliminary data.</text>
</comment>
<keyword evidence="7 10" id="KW-0472">Membrane</keyword>
<dbReference type="NCBIfam" id="TIGR04057">
    <property type="entry name" value="SusC_RagA_signa"/>
    <property type="match status" value="1"/>
</dbReference>
<protein>
    <submittedName>
        <fullName evidence="15">TonB-dependent receptor</fullName>
    </submittedName>
</protein>
<name>A0A939G6X5_9BACT</name>
<keyword evidence="3 10" id="KW-1134">Transmembrane beta strand</keyword>
<dbReference type="NCBIfam" id="TIGR04056">
    <property type="entry name" value="OMP_RagA_SusC"/>
    <property type="match status" value="1"/>
</dbReference>
<evidence type="ECO:0000256" key="11">
    <source>
        <dbReference type="RuleBase" id="RU003357"/>
    </source>
</evidence>
<dbReference type="Gene3D" id="2.60.40.1120">
    <property type="entry name" value="Carboxypeptidase-like, regulatory domain"/>
    <property type="match status" value="1"/>
</dbReference>